<evidence type="ECO:0000256" key="2">
    <source>
        <dbReference type="PIRSR" id="PIRSR601461-2"/>
    </source>
</evidence>
<dbReference type="PANTHER" id="PTHR47966:SF47">
    <property type="entry name" value="ENDOPEPTIDASE, PUTATIVE (AFU_ORTHOLOGUE AFUA_3G01220)-RELATED"/>
    <property type="match status" value="1"/>
</dbReference>
<evidence type="ECO:0000259" key="4">
    <source>
        <dbReference type="PROSITE" id="PS51767"/>
    </source>
</evidence>
<keyword evidence="5" id="KW-0378">Hydrolase</keyword>
<keyword evidence="6" id="KW-1185">Reference proteome</keyword>
<keyword evidence="2" id="KW-1015">Disulfide bond</keyword>
<dbReference type="EMBL" id="JAWWNJ010000082">
    <property type="protein sequence ID" value="KAK7001699.1"/>
    <property type="molecule type" value="Genomic_DNA"/>
</dbReference>
<dbReference type="CDD" id="cd05471">
    <property type="entry name" value="pepsin_like"/>
    <property type="match status" value="1"/>
</dbReference>
<organism evidence="5 6">
    <name type="scientific">Favolaschia claudopus</name>
    <dbReference type="NCBI Taxonomy" id="2862362"/>
    <lineage>
        <taxon>Eukaryota</taxon>
        <taxon>Fungi</taxon>
        <taxon>Dikarya</taxon>
        <taxon>Basidiomycota</taxon>
        <taxon>Agaricomycotina</taxon>
        <taxon>Agaricomycetes</taxon>
        <taxon>Agaricomycetidae</taxon>
        <taxon>Agaricales</taxon>
        <taxon>Marasmiineae</taxon>
        <taxon>Mycenaceae</taxon>
        <taxon>Favolaschia</taxon>
    </lineage>
</organism>
<evidence type="ECO:0000256" key="3">
    <source>
        <dbReference type="SAM" id="SignalP"/>
    </source>
</evidence>
<dbReference type="Gene3D" id="2.40.70.10">
    <property type="entry name" value="Acid Proteases"/>
    <property type="match status" value="2"/>
</dbReference>
<keyword evidence="3" id="KW-0732">Signal</keyword>
<dbReference type="PANTHER" id="PTHR47966">
    <property type="entry name" value="BETA-SITE APP-CLEAVING ENZYME, ISOFORM A-RELATED"/>
    <property type="match status" value="1"/>
</dbReference>
<keyword evidence="5" id="KW-0645">Protease</keyword>
<dbReference type="GO" id="GO:0000324">
    <property type="term" value="C:fungal-type vacuole"/>
    <property type="evidence" value="ECO:0007669"/>
    <property type="project" value="TreeGrafter"/>
</dbReference>
<dbReference type="Pfam" id="PF00026">
    <property type="entry name" value="Asp"/>
    <property type="match status" value="2"/>
</dbReference>
<feature type="signal peptide" evidence="3">
    <location>
        <begin position="1"/>
        <end position="18"/>
    </location>
</feature>
<dbReference type="GO" id="GO:0004190">
    <property type="term" value="F:aspartic-type endopeptidase activity"/>
    <property type="evidence" value="ECO:0007669"/>
    <property type="project" value="InterPro"/>
</dbReference>
<dbReference type="InterPro" id="IPR001461">
    <property type="entry name" value="Aspartic_peptidase_A1"/>
</dbReference>
<comment type="caution">
    <text evidence="5">The sequence shown here is derived from an EMBL/GenBank/DDBJ whole genome shotgun (WGS) entry which is preliminary data.</text>
</comment>
<feature type="disulfide bond" evidence="2">
    <location>
        <begin position="299"/>
        <end position="336"/>
    </location>
</feature>
<evidence type="ECO:0000313" key="5">
    <source>
        <dbReference type="EMBL" id="KAK7001699.1"/>
    </source>
</evidence>
<feature type="chain" id="PRO_5043821822" evidence="3">
    <location>
        <begin position="19"/>
        <end position="381"/>
    </location>
</feature>
<dbReference type="AlphaFoldDB" id="A0AAW0A6I0"/>
<proteinExistence type="inferred from homology"/>
<dbReference type="Proteomes" id="UP001362999">
    <property type="component" value="Unassembled WGS sequence"/>
</dbReference>
<protein>
    <submittedName>
        <fullName evidence="5">Acid protease</fullName>
    </submittedName>
</protein>
<feature type="domain" description="Peptidase A1" evidence="4">
    <location>
        <begin position="73"/>
        <end position="376"/>
    </location>
</feature>
<reference evidence="5 6" key="1">
    <citation type="journal article" date="2024" name="J Genomics">
        <title>Draft genome sequencing and assembly of Favolaschia claudopus CIRM-BRFM 2984 isolated from oak limbs.</title>
        <authorList>
            <person name="Navarro D."/>
            <person name="Drula E."/>
            <person name="Chaduli D."/>
            <person name="Cazenave R."/>
            <person name="Ahrendt S."/>
            <person name="Wang J."/>
            <person name="Lipzen A."/>
            <person name="Daum C."/>
            <person name="Barry K."/>
            <person name="Grigoriev I.V."/>
            <person name="Favel A."/>
            <person name="Rosso M.N."/>
            <person name="Martin F."/>
        </authorList>
    </citation>
    <scope>NUCLEOTIDE SEQUENCE [LARGE SCALE GENOMIC DNA]</scope>
    <source>
        <strain evidence="5 6">CIRM-BRFM 2984</strain>
    </source>
</reference>
<evidence type="ECO:0000256" key="1">
    <source>
        <dbReference type="ARBA" id="ARBA00007447"/>
    </source>
</evidence>
<dbReference type="InterPro" id="IPR021109">
    <property type="entry name" value="Peptidase_aspartic_dom_sf"/>
</dbReference>
<gene>
    <name evidence="5" type="ORF">R3P38DRAFT_3047070</name>
</gene>
<sequence length="381" mass="40580">MTLTLAFALNLCISLVFAVAHFKDYRATTLHPCHQPPPSPAPYSLAQPVNRPKTHALRSLLSAGGYHDTPAPTVVVPLLGHLVPKKGFACSDLKGNSKSAASCAFGTPGFDSRLSNTFQPYPNTTFAVSYGDGEYLSGSAAFETVSVGGLPVTHQEIGLVSSAAWVGDGINSGLLGLAYPQLTSVSNKSNPGETATYYPVLSMAFQQKRIRRHFSIALNRGTASGMRSPKTDPHLGYLAFGGVAPVPVTSPPPPANVATSSNDTIIDTGTTLNLVPTDVARAYNKGWSTWRNGSYYVDCEAEAPPFSVTLGGKTFSIDPRDQVVYAGKDEKGKELCVSGTQDGGPQLASSVFILGDVFLHNVVVTFDIKDNRMTFTQRKKY</sequence>
<dbReference type="GO" id="GO:0006508">
    <property type="term" value="P:proteolysis"/>
    <property type="evidence" value="ECO:0007669"/>
    <property type="project" value="UniProtKB-KW"/>
</dbReference>
<dbReference type="InterPro" id="IPR033121">
    <property type="entry name" value="PEPTIDASE_A1"/>
</dbReference>
<dbReference type="InterPro" id="IPR034164">
    <property type="entry name" value="Pepsin-like_dom"/>
</dbReference>
<accession>A0AAW0A6I0</accession>
<name>A0AAW0A6I0_9AGAR</name>
<dbReference type="SUPFAM" id="SSF50630">
    <property type="entry name" value="Acid proteases"/>
    <property type="match status" value="1"/>
</dbReference>
<comment type="similarity">
    <text evidence="1">Belongs to the peptidase A1 family.</text>
</comment>
<dbReference type="PROSITE" id="PS51767">
    <property type="entry name" value="PEPTIDASE_A1"/>
    <property type="match status" value="1"/>
</dbReference>
<evidence type="ECO:0000313" key="6">
    <source>
        <dbReference type="Proteomes" id="UP001362999"/>
    </source>
</evidence>